<dbReference type="EMBL" id="NOXV01000193">
    <property type="protein sequence ID" value="OYQ42655.1"/>
    <property type="molecule type" value="Genomic_DNA"/>
</dbReference>
<dbReference type="GO" id="GO:0005829">
    <property type="term" value="C:cytosol"/>
    <property type="evidence" value="ECO:0007669"/>
    <property type="project" value="TreeGrafter"/>
</dbReference>
<keyword evidence="1" id="KW-0560">Oxidoreductase</keyword>
<dbReference type="PANTHER" id="PTHR43364:SF6">
    <property type="entry name" value="OXIDOREDUCTASE-RELATED"/>
    <property type="match status" value="1"/>
</dbReference>
<sequence>MEKKQLGNTALYVYPITFGGNVFGWTIDEKQSFEILDAFTGAGFNFIDTADMYSRWAQGNSGGESETIIGNWIKKNRNRDKVIIATKVGNDMGNGKKGLKKKYILQAAEDSLKRLQTDYIDLYQTHFDDETTPIEETLEAYRQLIQEGKVRHIGASNLTPERLKESLQVAFETGLPPYETFQPHYNLYEREKFENGLEPICLGNNLGVLNYFSLASGFLTGKYRSGADLNKSQRGGGVAKYLDERGFKILAALDEVAQQLNTTPATVALAWLIHRPSVTAPIVSATSLEQLESIIEAPGLEITAHEIELLTQESAW</sequence>
<dbReference type="GO" id="GO:0016491">
    <property type="term" value="F:oxidoreductase activity"/>
    <property type="evidence" value="ECO:0007669"/>
    <property type="project" value="UniProtKB-KW"/>
</dbReference>
<name>A0A255ZP37_9FLAO</name>
<protein>
    <submittedName>
        <fullName evidence="3">Alcohol dehydrogenase</fullName>
    </submittedName>
</protein>
<dbReference type="PANTHER" id="PTHR43364">
    <property type="entry name" value="NADH-SPECIFIC METHYLGLYOXAL REDUCTASE-RELATED"/>
    <property type="match status" value="1"/>
</dbReference>
<dbReference type="InterPro" id="IPR036812">
    <property type="entry name" value="NAD(P)_OxRdtase_dom_sf"/>
</dbReference>
<dbReference type="Pfam" id="PF00248">
    <property type="entry name" value="Aldo_ket_red"/>
    <property type="match status" value="1"/>
</dbReference>
<evidence type="ECO:0000256" key="1">
    <source>
        <dbReference type="ARBA" id="ARBA00023002"/>
    </source>
</evidence>
<dbReference type="Proteomes" id="UP000216605">
    <property type="component" value="Unassembled WGS sequence"/>
</dbReference>
<gene>
    <name evidence="3" type="ORF">CHU92_03890</name>
</gene>
<evidence type="ECO:0000313" key="3">
    <source>
        <dbReference type="EMBL" id="OYQ42655.1"/>
    </source>
</evidence>
<reference evidence="3 4" key="1">
    <citation type="submission" date="2017-07" db="EMBL/GenBank/DDBJ databases">
        <title>Flavobacterium cyanobacteriorum sp. nov., isolated from cyanobacterial aggregates in a eutrophic lake.</title>
        <authorList>
            <person name="Cai H."/>
        </authorList>
    </citation>
    <scope>NUCLEOTIDE SEQUENCE [LARGE SCALE GENOMIC DNA]</scope>
    <source>
        <strain evidence="3 4">TH021</strain>
    </source>
</reference>
<feature type="domain" description="NADP-dependent oxidoreductase" evidence="2">
    <location>
        <begin position="15"/>
        <end position="311"/>
    </location>
</feature>
<accession>A0A255ZP37</accession>
<dbReference type="Gene3D" id="3.20.20.100">
    <property type="entry name" value="NADP-dependent oxidoreductase domain"/>
    <property type="match status" value="1"/>
</dbReference>
<organism evidence="3 4">
    <name type="scientific">Flavobacterium cyanobacteriorum</name>
    <dbReference type="NCBI Taxonomy" id="2022802"/>
    <lineage>
        <taxon>Bacteria</taxon>
        <taxon>Pseudomonadati</taxon>
        <taxon>Bacteroidota</taxon>
        <taxon>Flavobacteriia</taxon>
        <taxon>Flavobacteriales</taxon>
        <taxon>Flavobacteriaceae</taxon>
        <taxon>Flavobacterium</taxon>
    </lineage>
</organism>
<dbReference type="InterPro" id="IPR023210">
    <property type="entry name" value="NADP_OxRdtase_dom"/>
</dbReference>
<dbReference type="RefSeq" id="WP_094412799.1">
    <property type="nucleotide sequence ID" value="NZ_NOXV01000193.1"/>
</dbReference>
<keyword evidence="4" id="KW-1185">Reference proteome</keyword>
<evidence type="ECO:0000313" key="4">
    <source>
        <dbReference type="Proteomes" id="UP000216605"/>
    </source>
</evidence>
<comment type="caution">
    <text evidence="3">The sequence shown here is derived from an EMBL/GenBank/DDBJ whole genome shotgun (WGS) entry which is preliminary data.</text>
</comment>
<proteinExistence type="predicted"/>
<dbReference type="InterPro" id="IPR050523">
    <property type="entry name" value="AKR_Detox_Biosynth"/>
</dbReference>
<dbReference type="FunFam" id="3.20.20.100:FF:000004">
    <property type="entry name" value="Oxidoreductase, aldo/keto reductase"/>
    <property type="match status" value="1"/>
</dbReference>
<dbReference type="AlphaFoldDB" id="A0A255ZP37"/>
<evidence type="ECO:0000259" key="2">
    <source>
        <dbReference type="Pfam" id="PF00248"/>
    </source>
</evidence>
<dbReference type="OrthoDB" id="9773828at2"/>
<dbReference type="CDD" id="cd19081">
    <property type="entry name" value="AKR_AKR9C1"/>
    <property type="match status" value="1"/>
</dbReference>
<dbReference type="SUPFAM" id="SSF51430">
    <property type="entry name" value="NAD(P)-linked oxidoreductase"/>
    <property type="match status" value="1"/>
</dbReference>